<feature type="compositionally biased region" description="Low complexity" evidence="1">
    <location>
        <begin position="106"/>
        <end position="115"/>
    </location>
</feature>
<dbReference type="AlphaFoldDB" id="A0A2G5EB94"/>
<keyword evidence="3" id="KW-1185">Reference proteome</keyword>
<reference evidence="2 3" key="1">
    <citation type="submission" date="2017-09" db="EMBL/GenBank/DDBJ databases">
        <title>WGS assembly of Aquilegia coerulea Goldsmith.</title>
        <authorList>
            <person name="Hodges S."/>
            <person name="Kramer E."/>
            <person name="Nordborg M."/>
            <person name="Tomkins J."/>
            <person name="Borevitz J."/>
            <person name="Derieg N."/>
            <person name="Yan J."/>
            <person name="Mihaltcheva S."/>
            <person name="Hayes R.D."/>
            <person name="Rokhsar D."/>
        </authorList>
    </citation>
    <scope>NUCLEOTIDE SEQUENCE [LARGE SCALE GENOMIC DNA]</scope>
    <source>
        <strain evidence="3">cv. Goldsmith</strain>
    </source>
</reference>
<dbReference type="EMBL" id="KZ305027">
    <property type="protein sequence ID" value="PIA53033.1"/>
    <property type="molecule type" value="Genomic_DNA"/>
</dbReference>
<dbReference type="InParanoid" id="A0A2G5EB94"/>
<protein>
    <submittedName>
        <fullName evidence="2">Uncharacterized protein</fullName>
    </submittedName>
</protein>
<proteinExistence type="predicted"/>
<evidence type="ECO:0000256" key="1">
    <source>
        <dbReference type="SAM" id="MobiDB-lite"/>
    </source>
</evidence>
<evidence type="ECO:0000313" key="2">
    <source>
        <dbReference type="EMBL" id="PIA53033.1"/>
    </source>
</evidence>
<organism evidence="2 3">
    <name type="scientific">Aquilegia coerulea</name>
    <name type="common">Rocky mountain columbine</name>
    <dbReference type="NCBI Taxonomy" id="218851"/>
    <lineage>
        <taxon>Eukaryota</taxon>
        <taxon>Viridiplantae</taxon>
        <taxon>Streptophyta</taxon>
        <taxon>Embryophyta</taxon>
        <taxon>Tracheophyta</taxon>
        <taxon>Spermatophyta</taxon>
        <taxon>Magnoliopsida</taxon>
        <taxon>Ranunculales</taxon>
        <taxon>Ranunculaceae</taxon>
        <taxon>Thalictroideae</taxon>
        <taxon>Aquilegia</taxon>
    </lineage>
</organism>
<dbReference type="Proteomes" id="UP000230069">
    <property type="component" value="Unassembled WGS sequence"/>
</dbReference>
<name>A0A2G5EB94_AQUCA</name>
<evidence type="ECO:0000313" key="3">
    <source>
        <dbReference type="Proteomes" id="UP000230069"/>
    </source>
</evidence>
<feature type="region of interest" description="Disordered" evidence="1">
    <location>
        <begin position="99"/>
        <end position="129"/>
    </location>
</feature>
<sequence>MRGGGVTWFKENLAGDGNNVTSCTKVLPDVRLRIQGNLQELVARRVVFGYRRRGRPRRRVEEVGRQVEEVGQQEQEVLRRSTQDPDYLEKRDLKMVIEASRREHISSSTKGASSSRAPDFTDYDSDLGF</sequence>
<gene>
    <name evidence="2" type="ORF">AQUCO_01000717v1</name>
</gene>
<accession>A0A2G5EB94</accession>